<accession>A0ABV9RWD3</accession>
<comment type="caution">
    <text evidence="1">The sequence shown here is derived from an EMBL/GenBank/DDBJ whole genome shotgun (WGS) entry which is preliminary data.</text>
</comment>
<keyword evidence="2" id="KW-1185">Reference proteome</keyword>
<dbReference type="Proteomes" id="UP001595859">
    <property type="component" value="Unassembled WGS sequence"/>
</dbReference>
<organism evidence="1 2">
    <name type="scientific">Actinophytocola glycyrrhizae</name>
    <dbReference type="NCBI Taxonomy" id="2044873"/>
    <lineage>
        <taxon>Bacteria</taxon>
        <taxon>Bacillati</taxon>
        <taxon>Actinomycetota</taxon>
        <taxon>Actinomycetes</taxon>
        <taxon>Pseudonocardiales</taxon>
        <taxon>Pseudonocardiaceae</taxon>
    </lineage>
</organism>
<proteinExistence type="predicted"/>
<dbReference type="RefSeq" id="WP_378055591.1">
    <property type="nucleotide sequence ID" value="NZ_JBHSIS010000003.1"/>
</dbReference>
<evidence type="ECO:0000313" key="1">
    <source>
        <dbReference type="EMBL" id="MFC4853655.1"/>
    </source>
</evidence>
<dbReference type="NCBIfam" id="NF041510">
    <property type="entry name" value="AMED_5909_fam"/>
    <property type="match status" value="1"/>
</dbReference>
<protein>
    <submittedName>
        <fullName evidence="1">AMED_5909 family protein</fullName>
    </submittedName>
</protein>
<gene>
    <name evidence="1" type="ORF">ACFPCV_09060</name>
</gene>
<dbReference type="EMBL" id="JBHSIS010000003">
    <property type="protein sequence ID" value="MFC4853655.1"/>
    <property type="molecule type" value="Genomic_DNA"/>
</dbReference>
<evidence type="ECO:0000313" key="2">
    <source>
        <dbReference type="Proteomes" id="UP001595859"/>
    </source>
</evidence>
<dbReference type="InterPro" id="IPR048152">
    <property type="entry name" value="AMED_5909-like"/>
</dbReference>
<sequence length="81" mass="9255">MRSDHVPSTLALAHETLVHQRPSVDAAPQAWIAFHRHSADVYARTARVDSRHRHEASQWAAMEIRKAREIEHRLGIGVDDE</sequence>
<name>A0ABV9RWD3_9PSEU</name>
<reference evidence="2" key="1">
    <citation type="journal article" date="2019" name="Int. J. Syst. Evol. Microbiol.">
        <title>The Global Catalogue of Microorganisms (GCM) 10K type strain sequencing project: providing services to taxonomists for standard genome sequencing and annotation.</title>
        <authorList>
            <consortium name="The Broad Institute Genomics Platform"/>
            <consortium name="The Broad Institute Genome Sequencing Center for Infectious Disease"/>
            <person name="Wu L."/>
            <person name="Ma J."/>
        </authorList>
    </citation>
    <scope>NUCLEOTIDE SEQUENCE [LARGE SCALE GENOMIC DNA]</scope>
    <source>
        <strain evidence="2">ZS-22-S1</strain>
    </source>
</reference>